<proteinExistence type="predicted"/>
<evidence type="ECO:0000313" key="2">
    <source>
        <dbReference type="EnsemblMetazoa" id="XP_019858549.1"/>
    </source>
</evidence>
<reference evidence="2" key="2">
    <citation type="submission" date="2024-06" db="UniProtKB">
        <authorList>
            <consortium name="EnsemblMetazoa"/>
        </authorList>
    </citation>
    <scope>IDENTIFICATION</scope>
</reference>
<feature type="compositionally biased region" description="Basic and acidic residues" evidence="1">
    <location>
        <begin position="21"/>
        <end position="35"/>
    </location>
</feature>
<accession>A0AAN0JNE0</accession>
<feature type="compositionally biased region" description="Basic and acidic residues" evidence="1">
    <location>
        <begin position="89"/>
        <end position="98"/>
    </location>
</feature>
<name>A0AAN0JNE0_AMPQE</name>
<keyword evidence="3" id="KW-1185">Reference proteome</keyword>
<dbReference type="KEGG" id="aqu:109586782"/>
<feature type="compositionally biased region" description="Low complexity" evidence="1">
    <location>
        <begin position="71"/>
        <end position="88"/>
    </location>
</feature>
<protein>
    <submittedName>
        <fullName evidence="2">Uncharacterized protein</fullName>
    </submittedName>
</protein>
<dbReference type="AlphaFoldDB" id="A0AAN0JNE0"/>
<dbReference type="Proteomes" id="UP000007879">
    <property type="component" value="Unassembled WGS sequence"/>
</dbReference>
<feature type="compositionally biased region" description="Polar residues" evidence="1">
    <location>
        <begin position="54"/>
        <end position="64"/>
    </location>
</feature>
<dbReference type="RefSeq" id="XP_019858549.1">
    <property type="nucleotide sequence ID" value="XM_020002990.1"/>
</dbReference>
<feature type="region of interest" description="Disordered" evidence="1">
    <location>
        <begin position="1"/>
        <end position="104"/>
    </location>
</feature>
<dbReference type="GeneID" id="109586782"/>
<sequence>MTAVKTKADKDQDVPDTTTAKPERTIQENKNEEQSKPSANTEGTTNIERGASLAPSTVTKSLPQTEADAESSSQDDSHSSSASPSSPHAVERGKEKKTNSTAAH</sequence>
<feature type="compositionally biased region" description="Basic and acidic residues" evidence="1">
    <location>
        <begin position="1"/>
        <end position="13"/>
    </location>
</feature>
<reference evidence="3" key="1">
    <citation type="journal article" date="2010" name="Nature">
        <title>The Amphimedon queenslandica genome and the evolution of animal complexity.</title>
        <authorList>
            <person name="Srivastava M."/>
            <person name="Simakov O."/>
            <person name="Chapman J."/>
            <person name="Fahey B."/>
            <person name="Gauthier M.E."/>
            <person name="Mitros T."/>
            <person name="Richards G.S."/>
            <person name="Conaco C."/>
            <person name="Dacre M."/>
            <person name="Hellsten U."/>
            <person name="Larroux C."/>
            <person name="Putnam N.H."/>
            <person name="Stanke M."/>
            <person name="Adamska M."/>
            <person name="Darling A."/>
            <person name="Degnan S.M."/>
            <person name="Oakley T.H."/>
            <person name="Plachetzki D.C."/>
            <person name="Zhai Y."/>
            <person name="Adamski M."/>
            <person name="Calcino A."/>
            <person name="Cummins S.F."/>
            <person name="Goodstein D.M."/>
            <person name="Harris C."/>
            <person name="Jackson D.J."/>
            <person name="Leys S.P."/>
            <person name="Shu S."/>
            <person name="Woodcroft B.J."/>
            <person name="Vervoort M."/>
            <person name="Kosik K.S."/>
            <person name="Manning G."/>
            <person name="Degnan B.M."/>
            <person name="Rokhsar D.S."/>
        </authorList>
    </citation>
    <scope>NUCLEOTIDE SEQUENCE [LARGE SCALE GENOMIC DNA]</scope>
</reference>
<evidence type="ECO:0000256" key="1">
    <source>
        <dbReference type="SAM" id="MobiDB-lite"/>
    </source>
</evidence>
<dbReference type="EnsemblMetazoa" id="XM_020002990.1">
    <property type="protein sequence ID" value="XP_019858549.1"/>
    <property type="gene ID" value="LOC109586782"/>
</dbReference>
<organism evidence="2 3">
    <name type="scientific">Amphimedon queenslandica</name>
    <name type="common">Sponge</name>
    <dbReference type="NCBI Taxonomy" id="400682"/>
    <lineage>
        <taxon>Eukaryota</taxon>
        <taxon>Metazoa</taxon>
        <taxon>Porifera</taxon>
        <taxon>Demospongiae</taxon>
        <taxon>Heteroscleromorpha</taxon>
        <taxon>Haplosclerida</taxon>
        <taxon>Niphatidae</taxon>
        <taxon>Amphimedon</taxon>
    </lineage>
</organism>
<evidence type="ECO:0000313" key="3">
    <source>
        <dbReference type="Proteomes" id="UP000007879"/>
    </source>
</evidence>
<feature type="compositionally biased region" description="Polar residues" evidence="1">
    <location>
        <begin position="36"/>
        <end position="47"/>
    </location>
</feature>